<dbReference type="SUPFAM" id="SSF57850">
    <property type="entry name" value="RING/U-box"/>
    <property type="match status" value="1"/>
</dbReference>
<dbReference type="InterPro" id="IPR039043">
    <property type="entry name" value="ZFPL1"/>
</dbReference>
<name>A0ABM0GGU7_SACKO</name>
<feature type="compositionally biased region" description="Polar residues" evidence="10">
    <location>
        <begin position="220"/>
        <end position="230"/>
    </location>
</feature>
<evidence type="ECO:0000313" key="14">
    <source>
        <dbReference type="RefSeq" id="NP_001171776.1"/>
    </source>
</evidence>
<feature type="compositionally biased region" description="Polar residues" evidence="10">
    <location>
        <begin position="185"/>
        <end position="202"/>
    </location>
</feature>
<dbReference type="Pfam" id="PF25998">
    <property type="entry name" value="U-box_ZFPL1"/>
    <property type="match status" value="1"/>
</dbReference>
<dbReference type="Gene3D" id="3.30.40.10">
    <property type="entry name" value="Zinc/RING finger domain, C3HC4 (zinc finger)"/>
    <property type="match status" value="1"/>
</dbReference>
<evidence type="ECO:0000259" key="12">
    <source>
        <dbReference type="PROSITE" id="PS50089"/>
    </source>
</evidence>
<evidence type="ECO:0000256" key="10">
    <source>
        <dbReference type="SAM" id="MobiDB-lite"/>
    </source>
</evidence>
<keyword evidence="13" id="KW-1185">Reference proteome</keyword>
<keyword evidence="8 11" id="KW-0472">Membrane</keyword>
<evidence type="ECO:0000313" key="13">
    <source>
        <dbReference type="Proteomes" id="UP000694865"/>
    </source>
</evidence>
<comment type="similarity">
    <text evidence="2">Belongs to the ZFPL1 family.</text>
</comment>
<reference evidence="14" key="2">
    <citation type="submission" date="2025-08" db="UniProtKB">
        <authorList>
            <consortium name="RefSeq"/>
        </authorList>
    </citation>
    <scope>IDENTIFICATION</scope>
</reference>
<evidence type="ECO:0000256" key="4">
    <source>
        <dbReference type="ARBA" id="ARBA00022723"/>
    </source>
</evidence>
<proteinExistence type="inferred from homology"/>
<keyword evidence="4" id="KW-0479">Metal-binding</keyword>
<dbReference type="Proteomes" id="UP000694865">
    <property type="component" value="Unplaced"/>
</dbReference>
<evidence type="ECO:0000256" key="6">
    <source>
        <dbReference type="ARBA" id="ARBA00022833"/>
    </source>
</evidence>
<comment type="subcellular location">
    <subcellularLocation>
        <location evidence="1">Membrane</location>
        <topology evidence="1">Single-pass membrane protein</topology>
    </subcellularLocation>
</comment>
<evidence type="ECO:0000256" key="7">
    <source>
        <dbReference type="ARBA" id="ARBA00022989"/>
    </source>
</evidence>
<reference evidence="14" key="1">
    <citation type="journal article" date="2008" name="Biol. Bull.">
        <title>cDNA sequences for transcription factors and signaling proteins of the hemichordate Saccoglossus kowalevskii: efficacy of the expressed sequence tag (EST) approach for evolutionary and developmental studies of a new organism.</title>
        <authorList>
            <person name="Freeman R.M. Jr."/>
            <person name="Wu M."/>
            <person name="Cordonnier-Pratt M.M."/>
            <person name="Pratt L.H."/>
            <person name="Gruber C.E."/>
            <person name="Smith M."/>
            <person name="Lander E.S."/>
            <person name="Stange-Thomann N."/>
            <person name="Lowe C.J."/>
            <person name="Gerhart J."/>
            <person name="Kirschner M."/>
        </authorList>
    </citation>
    <scope>NUCLEOTIDE SEQUENCE</scope>
</reference>
<evidence type="ECO:0000256" key="5">
    <source>
        <dbReference type="ARBA" id="ARBA00022771"/>
    </source>
</evidence>
<sequence length="340" mass="37932">MGLCKCPKRKVTNLFCFEHRVNVCEHCLVANHNKCIVQSYLHWLQDSDYDPSCKLCNQPLADGETVRLICYDVFHWLCINQYAKELPPNTAPAGYTCPTCQNGIFPPGNLVSPVAEQLRQILSQVNWARAGLGLPLIQESVEQDHHDLHDMTDSAPSVELSSNNTSVLDERNISQTSSQGSSSSNGPIRTTYSSVTTINMEETTPHARIPKDSSMMSSSHNTSMLTPTVSSPRKIYDATKEDKVLDMSHDHDADKYKRRTAIDWLSRWFKSTTKKRPKRDANSSFRKFAIVLVFGLIGFFTLVIIMTRAGRSAANDDPFLDPMANPNIRVARDVAGAVGP</sequence>
<dbReference type="Pfam" id="PF25993">
    <property type="entry name" value="zf-B_box_ZFPL1"/>
    <property type="match status" value="1"/>
</dbReference>
<accession>A0ABM0GGU7</accession>
<dbReference type="PANTHER" id="PTHR12981:SF0">
    <property type="entry name" value="ZINC FINGER PROTEIN-LIKE 1"/>
    <property type="match status" value="1"/>
</dbReference>
<feature type="region of interest" description="Disordered" evidence="10">
    <location>
        <begin position="171"/>
        <end position="230"/>
    </location>
</feature>
<dbReference type="PROSITE" id="PS50089">
    <property type="entry name" value="ZF_RING_2"/>
    <property type="match status" value="1"/>
</dbReference>
<dbReference type="InterPro" id="IPR013083">
    <property type="entry name" value="Znf_RING/FYVE/PHD"/>
</dbReference>
<evidence type="ECO:0000256" key="8">
    <source>
        <dbReference type="ARBA" id="ARBA00023136"/>
    </source>
</evidence>
<dbReference type="CDD" id="cd16487">
    <property type="entry name" value="mRING-H2-C3DHC3_ZFPL1"/>
    <property type="match status" value="1"/>
</dbReference>
<feature type="domain" description="RING-type" evidence="12">
    <location>
        <begin position="53"/>
        <end position="101"/>
    </location>
</feature>
<evidence type="ECO:0000256" key="2">
    <source>
        <dbReference type="ARBA" id="ARBA00005561"/>
    </source>
</evidence>
<dbReference type="GeneID" id="100370547"/>
<protein>
    <submittedName>
        <fullName evidence="14">Zinc finger protein-like 1</fullName>
    </submittedName>
</protein>
<evidence type="ECO:0000256" key="3">
    <source>
        <dbReference type="ARBA" id="ARBA00022692"/>
    </source>
</evidence>
<dbReference type="InterPro" id="IPR058731">
    <property type="entry name" value="Znf-B_box_ZFPL1-like"/>
</dbReference>
<gene>
    <name evidence="14" type="primary">LOC100370547</name>
</gene>
<dbReference type="InterPro" id="IPR001841">
    <property type="entry name" value="Znf_RING"/>
</dbReference>
<evidence type="ECO:0000256" key="9">
    <source>
        <dbReference type="PROSITE-ProRule" id="PRU00175"/>
    </source>
</evidence>
<dbReference type="PANTHER" id="PTHR12981">
    <property type="entry name" value="ZINC FINGER PROTEIN-LIKE 1"/>
    <property type="match status" value="1"/>
</dbReference>
<dbReference type="InterPro" id="IPR058730">
    <property type="entry name" value="U-box_ZFPL1-like"/>
</dbReference>
<evidence type="ECO:0000256" key="1">
    <source>
        <dbReference type="ARBA" id="ARBA00004167"/>
    </source>
</evidence>
<feature type="compositionally biased region" description="Low complexity" evidence="10">
    <location>
        <begin position="174"/>
        <end position="184"/>
    </location>
</feature>
<keyword evidence="6" id="KW-0862">Zinc</keyword>
<organism evidence="13 14">
    <name type="scientific">Saccoglossus kowalevskii</name>
    <name type="common">Acorn worm</name>
    <dbReference type="NCBI Taxonomy" id="10224"/>
    <lineage>
        <taxon>Eukaryota</taxon>
        <taxon>Metazoa</taxon>
        <taxon>Hemichordata</taxon>
        <taxon>Enteropneusta</taxon>
        <taxon>Harrimaniidae</taxon>
        <taxon>Saccoglossus</taxon>
    </lineage>
</organism>
<evidence type="ECO:0000256" key="11">
    <source>
        <dbReference type="SAM" id="Phobius"/>
    </source>
</evidence>
<feature type="transmembrane region" description="Helical" evidence="11">
    <location>
        <begin position="288"/>
        <end position="309"/>
    </location>
</feature>
<keyword evidence="7 11" id="KW-1133">Transmembrane helix</keyword>
<keyword evidence="3 11" id="KW-0812">Transmembrane</keyword>
<keyword evidence="5 9" id="KW-0863">Zinc-finger</keyword>
<dbReference type="RefSeq" id="NP_001171776.1">
    <property type="nucleotide sequence ID" value="NM_001184847.1"/>
</dbReference>